<dbReference type="AlphaFoldDB" id="K1SMB5"/>
<reference evidence="2" key="1">
    <citation type="journal article" date="2013" name="Environ. Microbiol.">
        <title>Microbiota from the distal guts of lean and obese adolescents exhibit partial functional redundancy besides clear differences in community structure.</title>
        <authorList>
            <person name="Ferrer M."/>
            <person name="Ruiz A."/>
            <person name="Lanza F."/>
            <person name="Haange S.B."/>
            <person name="Oberbach A."/>
            <person name="Till H."/>
            <person name="Bargiela R."/>
            <person name="Campoy C."/>
            <person name="Segura M.T."/>
            <person name="Richter M."/>
            <person name="von Bergen M."/>
            <person name="Seifert J."/>
            <person name="Suarez A."/>
        </authorList>
    </citation>
    <scope>NUCLEOTIDE SEQUENCE</scope>
</reference>
<dbReference type="Gene3D" id="3.60.110.10">
    <property type="entry name" value="Carbon-nitrogen hydrolase"/>
    <property type="match status" value="1"/>
</dbReference>
<dbReference type="PROSITE" id="PS50263">
    <property type="entry name" value="CN_HYDROLASE"/>
    <property type="match status" value="1"/>
</dbReference>
<feature type="domain" description="CN hydrolase" evidence="1">
    <location>
        <begin position="6"/>
        <end position="57"/>
    </location>
</feature>
<organism evidence="2">
    <name type="scientific">human gut metagenome</name>
    <dbReference type="NCBI Taxonomy" id="408170"/>
    <lineage>
        <taxon>unclassified sequences</taxon>
        <taxon>metagenomes</taxon>
        <taxon>organismal metagenomes</taxon>
    </lineage>
</organism>
<feature type="non-terminal residue" evidence="2">
    <location>
        <position position="57"/>
    </location>
</feature>
<dbReference type="InterPro" id="IPR036526">
    <property type="entry name" value="C-N_Hydrolase_sf"/>
</dbReference>
<protein>
    <submittedName>
        <fullName evidence="2">NAD+ synthetase</fullName>
    </submittedName>
</protein>
<sequence>MKDGFIKVAAATPEIKVADCKHNAKQIISLAKELAKKDVKLAVFPELCITGYTCQDL</sequence>
<name>K1SMB5_9ZZZZ</name>
<proteinExistence type="predicted"/>
<accession>K1SMB5</accession>
<dbReference type="SUPFAM" id="SSF56317">
    <property type="entry name" value="Carbon-nitrogen hydrolase"/>
    <property type="match status" value="1"/>
</dbReference>
<evidence type="ECO:0000259" key="1">
    <source>
        <dbReference type="PROSITE" id="PS50263"/>
    </source>
</evidence>
<dbReference type="EMBL" id="AJWY01009322">
    <property type="protein sequence ID" value="EKC58698.1"/>
    <property type="molecule type" value="Genomic_DNA"/>
</dbReference>
<dbReference type="InterPro" id="IPR003010">
    <property type="entry name" value="C-N_Hydrolase"/>
</dbReference>
<dbReference type="Pfam" id="PF00795">
    <property type="entry name" value="CN_hydrolase"/>
    <property type="match status" value="1"/>
</dbReference>
<gene>
    <name evidence="2" type="ORF">LEA_13733</name>
</gene>
<evidence type="ECO:0000313" key="2">
    <source>
        <dbReference type="EMBL" id="EKC58698.1"/>
    </source>
</evidence>
<comment type="caution">
    <text evidence="2">The sequence shown here is derived from an EMBL/GenBank/DDBJ whole genome shotgun (WGS) entry which is preliminary data.</text>
</comment>